<dbReference type="InterPro" id="IPR029068">
    <property type="entry name" value="Glyas_Bleomycin-R_OHBP_Dase"/>
</dbReference>
<dbReference type="Pfam" id="PF13669">
    <property type="entry name" value="Glyoxalase_4"/>
    <property type="match status" value="1"/>
</dbReference>
<gene>
    <name evidence="1" type="primary">epi</name>
    <name evidence="1" type="ORF">OTERR_09360</name>
</gene>
<protein>
    <submittedName>
        <fullName evidence="1">Methylmalonyl-CoA/ethylmalonyl-CoA epimerase</fullName>
    </submittedName>
</protein>
<evidence type="ECO:0000313" key="2">
    <source>
        <dbReference type="Proteomes" id="UP000323671"/>
    </source>
</evidence>
<evidence type="ECO:0000313" key="1">
    <source>
        <dbReference type="EMBL" id="QEL64412.1"/>
    </source>
</evidence>
<name>A0A5C1E658_9RHOO</name>
<dbReference type="Proteomes" id="UP000323671">
    <property type="component" value="Chromosome"/>
</dbReference>
<dbReference type="EMBL" id="CP022579">
    <property type="protein sequence ID" value="QEL64412.1"/>
    <property type="molecule type" value="Genomic_DNA"/>
</dbReference>
<proteinExistence type="predicted"/>
<dbReference type="KEGG" id="otr:OTERR_09360"/>
<dbReference type="RefSeq" id="WP_149425014.1">
    <property type="nucleotide sequence ID" value="NZ_CP022579.1"/>
</dbReference>
<accession>A0A5C1E658</accession>
<sequence length="142" mass="15693">MLETSSVPELPTDFEFHHIGYATTSLAKERGLFTLLGYRQEGETFADTIQGVAGCFLTGPGPRIELLENLPGATTLTPWLNAGIKMYHFAYQVGDLQEALAWARNQRARITVAPVSAIAFGGRNISFVMFRNGLMLEFISHQ</sequence>
<dbReference type="Gene3D" id="3.10.180.10">
    <property type="entry name" value="2,3-Dihydroxybiphenyl 1,2-Dioxygenase, domain 1"/>
    <property type="match status" value="1"/>
</dbReference>
<organism evidence="1 2">
    <name type="scientific">Oryzomicrobium terrae</name>
    <dbReference type="NCBI Taxonomy" id="1735038"/>
    <lineage>
        <taxon>Bacteria</taxon>
        <taxon>Pseudomonadati</taxon>
        <taxon>Pseudomonadota</taxon>
        <taxon>Betaproteobacteria</taxon>
        <taxon>Rhodocyclales</taxon>
        <taxon>Rhodocyclaceae</taxon>
        <taxon>Oryzomicrobium</taxon>
    </lineage>
</organism>
<dbReference type="AlphaFoldDB" id="A0A5C1E658"/>
<dbReference type="SUPFAM" id="SSF54593">
    <property type="entry name" value="Glyoxalase/Bleomycin resistance protein/Dihydroxybiphenyl dioxygenase"/>
    <property type="match status" value="1"/>
</dbReference>
<keyword evidence="2" id="KW-1185">Reference proteome</keyword>
<reference evidence="1 2" key="1">
    <citation type="submission" date="2017-07" db="EMBL/GenBank/DDBJ databases">
        <title>Complete genome sequence of Oryzomicrobium terrae TPP412.</title>
        <authorList>
            <person name="Chiu L.-W."/>
            <person name="Lo K.-J."/>
            <person name="Tsai Y.-M."/>
            <person name="Lin S.-S."/>
            <person name="Kuo C.-H."/>
            <person name="Liu C.-T."/>
        </authorList>
    </citation>
    <scope>NUCLEOTIDE SEQUENCE [LARGE SCALE GENOMIC DNA]</scope>
    <source>
        <strain evidence="1 2">TPP412</strain>
    </source>
</reference>